<dbReference type="Gene3D" id="3.30.160.60">
    <property type="entry name" value="Classic Zinc Finger"/>
    <property type="match status" value="1"/>
</dbReference>
<keyword evidence="7" id="KW-0804">Transcription</keyword>
<dbReference type="SUPFAM" id="SSF57667">
    <property type="entry name" value="beta-beta-alpha zinc fingers"/>
    <property type="match status" value="1"/>
</dbReference>
<comment type="subcellular location">
    <subcellularLocation>
        <location evidence="1">Nucleus</location>
    </subcellularLocation>
</comment>
<evidence type="ECO:0000256" key="5">
    <source>
        <dbReference type="ARBA" id="ARBA00022833"/>
    </source>
</evidence>
<dbReference type="PANTHER" id="PTHR26374:SF450">
    <property type="entry name" value="OS11G0702300 PROTEIN"/>
    <property type="match status" value="1"/>
</dbReference>
<dbReference type="SMART" id="SM00355">
    <property type="entry name" value="ZnF_C2H2"/>
    <property type="match status" value="2"/>
</dbReference>
<name>A0A8T0TK37_PANVG</name>
<proteinExistence type="predicted"/>
<evidence type="ECO:0000256" key="2">
    <source>
        <dbReference type="ARBA" id="ARBA00022723"/>
    </source>
</evidence>
<evidence type="ECO:0000256" key="7">
    <source>
        <dbReference type="ARBA" id="ARBA00023163"/>
    </source>
</evidence>
<dbReference type="PROSITE" id="PS50157">
    <property type="entry name" value="ZINC_FINGER_C2H2_2"/>
    <property type="match status" value="2"/>
</dbReference>
<feature type="compositionally biased region" description="Basic residues" evidence="10">
    <location>
        <begin position="122"/>
        <end position="140"/>
    </location>
</feature>
<evidence type="ECO:0000256" key="8">
    <source>
        <dbReference type="ARBA" id="ARBA00023242"/>
    </source>
</evidence>
<dbReference type="GO" id="GO:0005634">
    <property type="term" value="C:nucleus"/>
    <property type="evidence" value="ECO:0007669"/>
    <property type="project" value="UniProtKB-SubCell"/>
</dbReference>
<evidence type="ECO:0000259" key="11">
    <source>
        <dbReference type="PROSITE" id="PS50157"/>
    </source>
</evidence>
<keyword evidence="8" id="KW-0539">Nucleus</keyword>
<evidence type="ECO:0000256" key="9">
    <source>
        <dbReference type="PROSITE-ProRule" id="PRU00042"/>
    </source>
</evidence>
<keyword evidence="3" id="KW-0677">Repeat</keyword>
<dbReference type="AlphaFoldDB" id="A0A8T0TK37"/>
<evidence type="ECO:0000256" key="10">
    <source>
        <dbReference type="SAM" id="MobiDB-lite"/>
    </source>
</evidence>
<dbReference type="InterPro" id="IPR013087">
    <property type="entry name" value="Znf_C2H2_type"/>
</dbReference>
<feature type="region of interest" description="Disordered" evidence="10">
    <location>
        <begin position="120"/>
        <end position="141"/>
    </location>
</feature>
<dbReference type="EMBL" id="CM029043">
    <property type="protein sequence ID" value="KAG2611210.1"/>
    <property type="molecule type" value="Genomic_DNA"/>
</dbReference>
<evidence type="ECO:0000313" key="12">
    <source>
        <dbReference type="EMBL" id="KAG2611210.1"/>
    </source>
</evidence>
<dbReference type="Proteomes" id="UP000823388">
    <property type="component" value="Chromosome 4K"/>
</dbReference>
<gene>
    <name evidence="12" type="ORF">PVAP13_4KG141300</name>
</gene>
<dbReference type="Pfam" id="PF13912">
    <property type="entry name" value="zf-C2H2_6"/>
    <property type="match status" value="2"/>
</dbReference>
<keyword evidence="6" id="KW-0805">Transcription regulation</keyword>
<evidence type="ECO:0000256" key="6">
    <source>
        <dbReference type="ARBA" id="ARBA00023015"/>
    </source>
</evidence>
<accession>A0A8T0TK37</accession>
<organism evidence="12 13">
    <name type="scientific">Panicum virgatum</name>
    <name type="common">Blackwell switchgrass</name>
    <dbReference type="NCBI Taxonomy" id="38727"/>
    <lineage>
        <taxon>Eukaryota</taxon>
        <taxon>Viridiplantae</taxon>
        <taxon>Streptophyta</taxon>
        <taxon>Embryophyta</taxon>
        <taxon>Tracheophyta</taxon>
        <taxon>Spermatophyta</taxon>
        <taxon>Magnoliopsida</taxon>
        <taxon>Liliopsida</taxon>
        <taxon>Poales</taxon>
        <taxon>Poaceae</taxon>
        <taxon>PACMAD clade</taxon>
        <taxon>Panicoideae</taxon>
        <taxon>Panicodae</taxon>
        <taxon>Paniceae</taxon>
        <taxon>Panicinae</taxon>
        <taxon>Panicum</taxon>
        <taxon>Panicum sect. Hiantes</taxon>
    </lineage>
</organism>
<protein>
    <recommendedName>
        <fullName evidence="11">C2H2-type domain-containing protein</fullName>
    </recommendedName>
</protein>
<feature type="domain" description="C2H2-type" evidence="11">
    <location>
        <begin position="103"/>
        <end position="130"/>
    </location>
</feature>
<dbReference type="InterPro" id="IPR036236">
    <property type="entry name" value="Znf_C2H2_sf"/>
</dbReference>
<dbReference type="GO" id="GO:0008270">
    <property type="term" value="F:zinc ion binding"/>
    <property type="evidence" value="ECO:0007669"/>
    <property type="project" value="UniProtKB-KW"/>
</dbReference>
<reference evidence="12" key="1">
    <citation type="submission" date="2020-05" db="EMBL/GenBank/DDBJ databases">
        <title>WGS assembly of Panicum virgatum.</title>
        <authorList>
            <person name="Lovell J.T."/>
            <person name="Jenkins J."/>
            <person name="Shu S."/>
            <person name="Juenger T.E."/>
            <person name="Schmutz J."/>
        </authorList>
    </citation>
    <scope>NUCLEOTIDE SEQUENCE</scope>
    <source>
        <strain evidence="12">AP13</strain>
    </source>
</reference>
<sequence length="223" mass="25263">MEHHHTCITSETHTIQIRKMMRARDDTDVMEPRNDVLHVHRREEGEHQEHGHQSAAFFDDDAFLSLSSSSSCSAAEPAAATAAPPPHNNKRCLRRRRRRQDAFECRTCGRRFATFQALGGHRTSHLRRRPPAATKSHRPKQPVAAHACAACGLGFPTGQALGGHMRRHRRAKCMGSDDVGFTQIIMFDRPRSASLQLLDLFVPLKINKKKTRLVRVEHHHSPE</sequence>
<feature type="domain" description="C2H2-type" evidence="11">
    <location>
        <begin position="146"/>
        <end position="173"/>
    </location>
</feature>
<evidence type="ECO:0000313" key="13">
    <source>
        <dbReference type="Proteomes" id="UP000823388"/>
    </source>
</evidence>
<dbReference type="PANTHER" id="PTHR26374">
    <property type="entry name" value="ZINC FINGER PROTEIN ZAT5"/>
    <property type="match status" value="1"/>
</dbReference>
<evidence type="ECO:0000256" key="3">
    <source>
        <dbReference type="ARBA" id="ARBA00022737"/>
    </source>
</evidence>
<evidence type="ECO:0000256" key="4">
    <source>
        <dbReference type="ARBA" id="ARBA00022771"/>
    </source>
</evidence>
<keyword evidence="4 9" id="KW-0863">Zinc-finger</keyword>
<feature type="region of interest" description="Disordered" evidence="10">
    <location>
        <begin position="76"/>
        <end position="95"/>
    </location>
</feature>
<evidence type="ECO:0000256" key="1">
    <source>
        <dbReference type="ARBA" id="ARBA00004123"/>
    </source>
</evidence>
<keyword evidence="5" id="KW-0862">Zinc</keyword>
<keyword evidence="13" id="KW-1185">Reference proteome</keyword>
<dbReference type="PROSITE" id="PS00028">
    <property type="entry name" value="ZINC_FINGER_C2H2_1"/>
    <property type="match status" value="2"/>
</dbReference>
<keyword evidence="2" id="KW-0479">Metal-binding</keyword>
<comment type="caution">
    <text evidence="12">The sequence shown here is derived from an EMBL/GenBank/DDBJ whole genome shotgun (WGS) entry which is preliminary data.</text>
</comment>